<gene>
    <name evidence="1" type="ORF">EV420DRAFT_1640971</name>
</gene>
<reference evidence="1" key="1">
    <citation type="submission" date="2023-06" db="EMBL/GenBank/DDBJ databases">
        <authorList>
            <consortium name="Lawrence Berkeley National Laboratory"/>
            <person name="Ahrendt S."/>
            <person name="Sahu N."/>
            <person name="Indic B."/>
            <person name="Wong-Bajracharya J."/>
            <person name="Merenyi Z."/>
            <person name="Ke H.-M."/>
            <person name="Monk M."/>
            <person name="Kocsube S."/>
            <person name="Drula E."/>
            <person name="Lipzen A."/>
            <person name="Balint B."/>
            <person name="Henrissat B."/>
            <person name="Andreopoulos B."/>
            <person name="Martin F.M."/>
            <person name="Harder C.B."/>
            <person name="Rigling D."/>
            <person name="Ford K.L."/>
            <person name="Foster G.D."/>
            <person name="Pangilinan J."/>
            <person name="Papanicolaou A."/>
            <person name="Barry K."/>
            <person name="LaButti K."/>
            <person name="Viragh M."/>
            <person name="Koriabine M."/>
            <person name="Yan M."/>
            <person name="Riley R."/>
            <person name="Champramary S."/>
            <person name="Plett K.L."/>
            <person name="Tsai I.J."/>
            <person name="Slot J."/>
            <person name="Sipos G."/>
            <person name="Plett J."/>
            <person name="Nagy L.G."/>
            <person name="Grigoriev I.V."/>
        </authorList>
    </citation>
    <scope>NUCLEOTIDE SEQUENCE</scope>
    <source>
        <strain evidence="1">CCBAS 213</strain>
    </source>
</reference>
<dbReference type="RefSeq" id="XP_060332461.1">
    <property type="nucleotide sequence ID" value="XM_060477171.1"/>
</dbReference>
<evidence type="ECO:0000313" key="1">
    <source>
        <dbReference type="EMBL" id="KAK0460422.1"/>
    </source>
</evidence>
<keyword evidence="2" id="KW-1185">Reference proteome</keyword>
<organism evidence="1 2">
    <name type="scientific">Armillaria tabescens</name>
    <name type="common">Ringless honey mushroom</name>
    <name type="synonym">Agaricus tabescens</name>
    <dbReference type="NCBI Taxonomy" id="1929756"/>
    <lineage>
        <taxon>Eukaryota</taxon>
        <taxon>Fungi</taxon>
        <taxon>Dikarya</taxon>
        <taxon>Basidiomycota</taxon>
        <taxon>Agaricomycotina</taxon>
        <taxon>Agaricomycetes</taxon>
        <taxon>Agaricomycetidae</taxon>
        <taxon>Agaricales</taxon>
        <taxon>Marasmiineae</taxon>
        <taxon>Physalacriaceae</taxon>
        <taxon>Desarmillaria</taxon>
    </lineage>
</organism>
<dbReference type="Proteomes" id="UP001175211">
    <property type="component" value="Unassembled WGS sequence"/>
</dbReference>
<protein>
    <submittedName>
        <fullName evidence="1">Uncharacterized protein</fullName>
    </submittedName>
</protein>
<proteinExistence type="predicted"/>
<dbReference type="EMBL" id="JAUEPS010000012">
    <property type="protein sequence ID" value="KAK0460422.1"/>
    <property type="molecule type" value="Genomic_DNA"/>
</dbReference>
<evidence type="ECO:0000313" key="2">
    <source>
        <dbReference type="Proteomes" id="UP001175211"/>
    </source>
</evidence>
<sequence length="566" mass="63780">MISYVEVDSLFFSVVGASVNVLEAVSTARHRHEGQLGNTPPERKEHRELCRRGLRMRNKTASFAARPPLENGSLWRVKCQRGCEDQIVVWLTSANALKDILLSAFAISTARTWVYIQIQPPGLSTIKAFLASSAAIIQSYDAPLLEEMPFEEQARTLEMRDDKALQVYDWVVVTEGIYAGDLGCLVASYEWGWDVLVIPWLLPHESQDVRQRGMVTVPNLLTPDLNSKLEVDRGLIVLECPHQGVLRATAAPLEILALFQQSEHPSVIAAQPQAPCPTEWCFEVGELVAISDAAMHPCIGHIFQINNNDLDINLDNDSGIHHCPYIFVCKIFVVGDYVRWVDTGREGVVQHADQFHITVVQLYEDGHHEEFECAKNSVIKALPPKLDPLVSTIGAPFLPPPSLPLPPSQSYEHFEHWTHDHRLVGREFRVRIGGKAKVVMLQKGTNDHGAQAYIRRGKRKLELLADHKLIEAMHPANPRNYERWIVIRGEHTGKYVQAIRYDRADKTKGSLQWTVAIIEPILGELDKLTGENLELDSASLCLEAESDASKWRNMKFSRNLREEARC</sequence>
<dbReference type="GeneID" id="85360719"/>
<accession>A0AA39KG53</accession>
<name>A0AA39KG53_ARMTA</name>
<comment type="caution">
    <text evidence="1">The sequence shown here is derived from an EMBL/GenBank/DDBJ whole genome shotgun (WGS) entry which is preliminary data.</text>
</comment>
<dbReference type="AlphaFoldDB" id="A0AA39KG53"/>